<evidence type="ECO:0000256" key="3">
    <source>
        <dbReference type="ARBA" id="ARBA00022670"/>
    </source>
</evidence>
<evidence type="ECO:0000256" key="8">
    <source>
        <dbReference type="PROSITE-ProRule" id="PRU10086"/>
    </source>
</evidence>
<keyword evidence="12" id="KW-1185">Reference proteome</keyword>
<feature type="active site" evidence="7 8">
    <location>
        <position position="125"/>
    </location>
</feature>
<evidence type="ECO:0000313" key="11">
    <source>
        <dbReference type="EMBL" id="TDQ50788.1"/>
    </source>
</evidence>
<dbReference type="OrthoDB" id="9802800at2"/>
<dbReference type="GO" id="GO:0004176">
    <property type="term" value="F:ATP-dependent peptidase activity"/>
    <property type="evidence" value="ECO:0007669"/>
    <property type="project" value="InterPro"/>
</dbReference>
<dbReference type="NCBIfam" id="NF001368">
    <property type="entry name" value="PRK00277.1"/>
    <property type="match status" value="1"/>
</dbReference>
<dbReference type="CDD" id="cd07017">
    <property type="entry name" value="S14_ClpP_2"/>
    <property type="match status" value="1"/>
</dbReference>
<accession>A0A4R6UTW0</accession>
<dbReference type="PRINTS" id="PR00127">
    <property type="entry name" value="CLPPROTEASEP"/>
</dbReference>
<feature type="active site" description="Nucleophile" evidence="7">
    <location>
        <position position="100"/>
    </location>
</feature>
<keyword evidence="5 7" id="KW-0720">Serine protease</keyword>
<evidence type="ECO:0000256" key="4">
    <source>
        <dbReference type="ARBA" id="ARBA00022801"/>
    </source>
</evidence>
<dbReference type="PANTHER" id="PTHR10381:SF70">
    <property type="entry name" value="ATP-DEPENDENT CLP PROTEASE PROTEOLYTIC SUBUNIT"/>
    <property type="match status" value="1"/>
</dbReference>
<organism evidence="11 12">
    <name type="scientific">Actinorugispora endophytica</name>
    <dbReference type="NCBI Taxonomy" id="1605990"/>
    <lineage>
        <taxon>Bacteria</taxon>
        <taxon>Bacillati</taxon>
        <taxon>Actinomycetota</taxon>
        <taxon>Actinomycetes</taxon>
        <taxon>Streptosporangiales</taxon>
        <taxon>Nocardiopsidaceae</taxon>
        <taxon>Actinorugispora</taxon>
    </lineage>
</organism>
<sequence length="225" mass="24262">MRPTAPRLAAETAAAGPFDDQLAARLLHERIIVLGDQVDDAVANRVCAQLLLLSAEDQKRDISLYVNSPGGSVTAGMAIYDTMRFVPNDVATLAMGFAASMGQFLLCAGTAGKRYTLPHTRIMMHQPSGGLGGTAADIAIQAENLAHTKRVMQELIALHTGQSVETIERDSRRDRWFTAEQALEYGLVDHVVEHASALRTPSTRGYGFLDPKSAADGGRNTEERS</sequence>
<comment type="subunit">
    <text evidence="7">Fourteen ClpP subunits assemble into 2 heptameric rings which stack back to back to give a disk-like structure with a central cavity, resembling the structure of eukaryotic proteasomes.</text>
</comment>
<dbReference type="FunFam" id="3.90.226.10:FF:000002">
    <property type="entry name" value="ATP-dependent Clp protease proteolytic subunit"/>
    <property type="match status" value="1"/>
</dbReference>
<keyword evidence="2 7" id="KW-0963">Cytoplasm</keyword>
<dbReference type="SUPFAM" id="SSF52096">
    <property type="entry name" value="ClpP/crotonase"/>
    <property type="match status" value="1"/>
</dbReference>
<dbReference type="GO" id="GO:0051117">
    <property type="term" value="F:ATPase binding"/>
    <property type="evidence" value="ECO:0007669"/>
    <property type="project" value="TreeGrafter"/>
</dbReference>
<comment type="function">
    <text evidence="7">Cleaves peptides in various proteins in a process that requires ATP hydrolysis. Has a chymotrypsin-like activity. Plays a major role in the degradation of misfolded proteins.</text>
</comment>
<dbReference type="InterPro" id="IPR029045">
    <property type="entry name" value="ClpP/crotonase-like_dom_sf"/>
</dbReference>
<dbReference type="GO" id="GO:0004252">
    <property type="term" value="F:serine-type endopeptidase activity"/>
    <property type="evidence" value="ECO:0007669"/>
    <property type="project" value="UniProtKB-UniRule"/>
</dbReference>
<dbReference type="EMBL" id="SNYN01000012">
    <property type="protein sequence ID" value="TDQ50788.1"/>
    <property type="molecule type" value="Genomic_DNA"/>
</dbReference>
<dbReference type="GO" id="GO:0009368">
    <property type="term" value="C:endopeptidase Clp complex"/>
    <property type="evidence" value="ECO:0007669"/>
    <property type="project" value="TreeGrafter"/>
</dbReference>
<feature type="region of interest" description="Disordered" evidence="10">
    <location>
        <begin position="202"/>
        <end position="225"/>
    </location>
</feature>
<evidence type="ECO:0000256" key="5">
    <source>
        <dbReference type="ARBA" id="ARBA00022825"/>
    </source>
</evidence>
<dbReference type="InterPro" id="IPR001907">
    <property type="entry name" value="ClpP"/>
</dbReference>
<dbReference type="InterPro" id="IPR033135">
    <property type="entry name" value="ClpP_His_AS"/>
</dbReference>
<evidence type="ECO:0000256" key="1">
    <source>
        <dbReference type="ARBA" id="ARBA00007039"/>
    </source>
</evidence>
<dbReference type="AlphaFoldDB" id="A0A4R6UTW0"/>
<dbReference type="GO" id="GO:0005737">
    <property type="term" value="C:cytoplasm"/>
    <property type="evidence" value="ECO:0007669"/>
    <property type="project" value="UniProtKB-SubCell"/>
</dbReference>
<evidence type="ECO:0000313" key="12">
    <source>
        <dbReference type="Proteomes" id="UP000295281"/>
    </source>
</evidence>
<dbReference type="PROSITE" id="PS00382">
    <property type="entry name" value="CLP_PROTEASE_HIS"/>
    <property type="match status" value="1"/>
</dbReference>
<dbReference type="Proteomes" id="UP000295281">
    <property type="component" value="Unassembled WGS sequence"/>
</dbReference>
<keyword evidence="4 7" id="KW-0378">Hydrolase</keyword>
<comment type="caution">
    <text evidence="11">The sequence shown here is derived from an EMBL/GenBank/DDBJ whole genome shotgun (WGS) entry which is preliminary data.</text>
</comment>
<dbReference type="NCBIfam" id="NF009205">
    <property type="entry name" value="PRK12553.1"/>
    <property type="match status" value="1"/>
</dbReference>
<dbReference type="EC" id="3.4.21.92" evidence="7"/>
<gene>
    <name evidence="7" type="primary">clpP</name>
    <name evidence="11" type="ORF">EV190_11293</name>
</gene>
<protein>
    <recommendedName>
        <fullName evidence="7 9">ATP-dependent Clp protease proteolytic subunit</fullName>
        <ecNumber evidence="7">3.4.21.92</ecNumber>
    </recommendedName>
    <alternativeName>
        <fullName evidence="7">Endopeptidase Clp</fullName>
    </alternativeName>
</protein>
<comment type="similarity">
    <text evidence="1 7 9">Belongs to the peptidase S14 family.</text>
</comment>
<dbReference type="GO" id="GO:0006515">
    <property type="term" value="P:protein quality control for misfolded or incompletely synthesized proteins"/>
    <property type="evidence" value="ECO:0007669"/>
    <property type="project" value="TreeGrafter"/>
</dbReference>
<dbReference type="HAMAP" id="MF_00444">
    <property type="entry name" value="ClpP"/>
    <property type="match status" value="1"/>
</dbReference>
<comment type="catalytic activity">
    <reaction evidence="6 7 8">
        <text>Hydrolysis of proteins to small peptides in the presence of ATP and magnesium. alpha-casein is the usual test substrate. In the absence of ATP, only oligopeptides shorter than five residues are hydrolyzed (such as succinyl-Leu-Tyr-|-NHMec, and Leu-Tyr-Leu-|-Tyr-Trp, in which cleavage of the -Tyr-|-Leu- and -Tyr-|-Trp bonds also occurs).</text>
        <dbReference type="EC" id="3.4.21.92"/>
    </reaction>
</comment>
<dbReference type="PANTHER" id="PTHR10381">
    <property type="entry name" value="ATP-DEPENDENT CLP PROTEASE PROTEOLYTIC SUBUNIT"/>
    <property type="match status" value="1"/>
</dbReference>
<dbReference type="InterPro" id="IPR023562">
    <property type="entry name" value="ClpP/TepA"/>
</dbReference>
<comment type="subcellular location">
    <subcellularLocation>
        <location evidence="7">Cytoplasm</location>
    </subcellularLocation>
</comment>
<evidence type="ECO:0000256" key="7">
    <source>
        <dbReference type="HAMAP-Rule" id="MF_00444"/>
    </source>
</evidence>
<proteinExistence type="inferred from homology"/>
<evidence type="ECO:0000256" key="2">
    <source>
        <dbReference type="ARBA" id="ARBA00022490"/>
    </source>
</evidence>
<reference evidence="11 12" key="1">
    <citation type="submission" date="2019-03" db="EMBL/GenBank/DDBJ databases">
        <title>Genomic Encyclopedia of Type Strains, Phase IV (KMG-IV): sequencing the most valuable type-strain genomes for metagenomic binning, comparative biology and taxonomic classification.</title>
        <authorList>
            <person name="Goeker M."/>
        </authorList>
    </citation>
    <scope>NUCLEOTIDE SEQUENCE [LARGE SCALE GENOMIC DNA]</scope>
    <source>
        <strain evidence="11 12">DSM 46770</strain>
    </source>
</reference>
<keyword evidence="3 7" id="KW-0645">Protease</keyword>
<evidence type="ECO:0000256" key="9">
    <source>
        <dbReference type="RuleBase" id="RU003567"/>
    </source>
</evidence>
<name>A0A4R6UTW0_9ACTN</name>
<dbReference type="Gene3D" id="3.90.226.10">
    <property type="entry name" value="2-enoyl-CoA Hydratase, Chain A, domain 1"/>
    <property type="match status" value="1"/>
</dbReference>
<evidence type="ECO:0000256" key="10">
    <source>
        <dbReference type="SAM" id="MobiDB-lite"/>
    </source>
</evidence>
<dbReference type="Pfam" id="PF00574">
    <property type="entry name" value="CLP_protease"/>
    <property type="match status" value="1"/>
</dbReference>
<dbReference type="RefSeq" id="WP_133742261.1">
    <property type="nucleotide sequence ID" value="NZ_SNYN01000012.1"/>
</dbReference>
<evidence type="ECO:0000256" key="6">
    <source>
        <dbReference type="ARBA" id="ARBA00034021"/>
    </source>
</evidence>